<keyword evidence="8 12" id="KW-0560">Oxidoreductase</keyword>
<organism evidence="13 14">
    <name type="scientific">Candidatus Borkfalkia excrementigallinarum</name>
    <dbReference type="NCBI Taxonomy" id="2838506"/>
    <lineage>
        <taxon>Bacteria</taxon>
        <taxon>Bacillati</taxon>
        <taxon>Bacillota</taxon>
        <taxon>Clostridia</taxon>
        <taxon>Christensenellales</taxon>
        <taxon>Christensenellaceae</taxon>
        <taxon>Candidatus Borkfalkia</taxon>
    </lineage>
</organism>
<proteinExistence type="inferred from homology"/>
<dbReference type="InterPro" id="IPR058240">
    <property type="entry name" value="rSAM_sf"/>
</dbReference>
<comment type="function">
    <text evidence="2 12">Activation of anaerobic ribonucleoside-triphosphate reductase under anaerobic conditions by generation of an organic free radical, using S-adenosylmethionine and reduced flavodoxin as cosubstrates to produce 5'-deoxy-adenosine.</text>
</comment>
<dbReference type="PROSITE" id="PS01087">
    <property type="entry name" value="RADICAL_ACTIVATING"/>
    <property type="match status" value="1"/>
</dbReference>
<evidence type="ECO:0000256" key="11">
    <source>
        <dbReference type="ARBA" id="ARBA00047365"/>
    </source>
</evidence>
<dbReference type="GO" id="GO:0051539">
    <property type="term" value="F:4 iron, 4 sulfur cluster binding"/>
    <property type="evidence" value="ECO:0007669"/>
    <property type="project" value="UniProtKB-KW"/>
</dbReference>
<evidence type="ECO:0000256" key="1">
    <source>
        <dbReference type="ARBA" id="ARBA00001966"/>
    </source>
</evidence>
<dbReference type="EMBL" id="DXCQ01000059">
    <property type="protein sequence ID" value="HIY97318.1"/>
    <property type="molecule type" value="Genomic_DNA"/>
</dbReference>
<evidence type="ECO:0000256" key="3">
    <source>
        <dbReference type="ARBA" id="ARBA00009777"/>
    </source>
</evidence>
<dbReference type="PANTHER" id="PTHR30352:SF2">
    <property type="entry name" value="ANAEROBIC RIBONUCLEOSIDE-TRIPHOSPHATE REDUCTASE-ACTIVATING PROTEIN"/>
    <property type="match status" value="1"/>
</dbReference>
<dbReference type="Gene3D" id="3.20.20.70">
    <property type="entry name" value="Aldolase class I"/>
    <property type="match status" value="1"/>
</dbReference>
<dbReference type="GO" id="GO:0046872">
    <property type="term" value="F:metal ion binding"/>
    <property type="evidence" value="ECO:0007669"/>
    <property type="project" value="UniProtKB-KW"/>
</dbReference>
<evidence type="ECO:0000256" key="10">
    <source>
        <dbReference type="ARBA" id="ARBA00023014"/>
    </source>
</evidence>
<evidence type="ECO:0000313" key="13">
    <source>
        <dbReference type="EMBL" id="HIY97318.1"/>
    </source>
</evidence>
<evidence type="ECO:0000256" key="9">
    <source>
        <dbReference type="ARBA" id="ARBA00023004"/>
    </source>
</evidence>
<evidence type="ECO:0000256" key="2">
    <source>
        <dbReference type="ARBA" id="ARBA00003852"/>
    </source>
</evidence>
<dbReference type="GO" id="GO:0043365">
    <property type="term" value="F:[formate-C-acetyltransferase]-activating enzyme activity"/>
    <property type="evidence" value="ECO:0007669"/>
    <property type="project" value="InterPro"/>
</dbReference>
<keyword evidence="6" id="KW-0949">S-adenosyl-L-methionine</keyword>
<comment type="similarity">
    <text evidence="3 12">Belongs to the organic radical-activating enzymes family.</text>
</comment>
<keyword evidence="9" id="KW-0408">Iron</keyword>
<keyword evidence="7" id="KW-0479">Metal-binding</keyword>
<comment type="caution">
    <text evidence="13">The sequence shown here is derived from an EMBL/GenBank/DDBJ whole genome shotgun (WGS) entry which is preliminary data.</text>
</comment>
<dbReference type="InterPro" id="IPR012837">
    <property type="entry name" value="NrdG"/>
</dbReference>
<protein>
    <recommendedName>
        <fullName evidence="4 12">Anaerobic ribonucleoside-triphosphate reductase-activating protein</fullName>
        <ecNumber evidence="12">1.97.1.-</ecNumber>
    </recommendedName>
</protein>
<evidence type="ECO:0000256" key="12">
    <source>
        <dbReference type="PIRNR" id="PIRNR000368"/>
    </source>
</evidence>
<dbReference type="SFLD" id="SFLDF00299">
    <property type="entry name" value="anaerobic_ribonucleoside-triph"/>
    <property type="match status" value="1"/>
</dbReference>
<gene>
    <name evidence="13" type="primary">nrdG</name>
    <name evidence="13" type="ORF">H9729_06485</name>
</gene>
<dbReference type="PIRSF" id="PIRSF000368">
    <property type="entry name" value="NrdG"/>
    <property type="match status" value="1"/>
</dbReference>
<evidence type="ECO:0000313" key="14">
    <source>
        <dbReference type="Proteomes" id="UP000886750"/>
    </source>
</evidence>
<dbReference type="SFLD" id="SFLDG01063">
    <property type="entry name" value="activating_enzymes__group_1"/>
    <property type="match status" value="1"/>
</dbReference>
<dbReference type="InterPro" id="IPR013785">
    <property type="entry name" value="Aldolase_TIM"/>
</dbReference>
<keyword evidence="5" id="KW-0004">4Fe-4S</keyword>
<dbReference type="InterPro" id="IPR034457">
    <property type="entry name" value="Organic_radical-activating"/>
</dbReference>
<dbReference type="CDD" id="cd01335">
    <property type="entry name" value="Radical_SAM"/>
    <property type="match status" value="1"/>
</dbReference>
<dbReference type="GO" id="GO:0004748">
    <property type="term" value="F:ribonucleoside-diphosphate reductase activity, thioredoxin disulfide as acceptor"/>
    <property type="evidence" value="ECO:0007669"/>
    <property type="project" value="TreeGrafter"/>
</dbReference>
<dbReference type="SFLD" id="SFLDG01066">
    <property type="entry name" value="organic_radical-activating_enz"/>
    <property type="match status" value="1"/>
</dbReference>
<dbReference type="InterPro" id="IPR001989">
    <property type="entry name" value="Radical_activat_CS"/>
</dbReference>
<name>A0A9D1ZXK1_9FIRM</name>
<dbReference type="EC" id="1.97.1.-" evidence="12"/>
<dbReference type="SFLD" id="SFLDS00029">
    <property type="entry name" value="Radical_SAM"/>
    <property type="match status" value="1"/>
</dbReference>
<reference evidence="13" key="1">
    <citation type="journal article" date="2021" name="PeerJ">
        <title>Extensive microbial diversity within the chicken gut microbiome revealed by metagenomics and culture.</title>
        <authorList>
            <person name="Gilroy R."/>
            <person name="Ravi A."/>
            <person name="Getino M."/>
            <person name="Pursley I."/>
            <person name="Horton D.L."/>
            <person name="Alikhan N.F."/>
            <person name="Baker D."/>
            <person name="Gharbi K."/>
            <person name="Hall N."/>
            <person name="Watson M."/>
            <person name="Adriaenssens E.M."/>
            <person name="Foster-Nyarko E."/>
            <person name="Jarju S."/>
            <person name="Secka A."/>
            <person name="Antonio M."/>
            <person name="Oren A."/>
            <person name="Chaudhuri R.R."/>
            <person name="La Ragione R."/>
            <person name="Hildebrand F."/>
            <person name="Pallen M.J."/>
        </authorList>
    </citation>
    <scope>NUCLEOTIDE SEQUENCE</scope>
    <source>
        <strain evidence="13">1345</strain>
    </source>
</reference>
<comment type="catalytic activity">
    <reaction evidence="11">
        <text>glycyl-[protein] + reduced [flavodoxin] + S-adenosyl-L-methionine = glycin-2-yl radical-[protein] + semiquinone [flavodoxin] + 5'-deoxyadenosine + L-methionine + H(+)</text>
        <dbReference type="Rhea" id="RHEA:61976"/>
        <dbReference type="Rhea" id="RHEA-COMP:10622"/>
        <dbReference type="Rhea" id="RHEA-COMP:14480"/>
        <dbReference type="Rhea" id="RHEA-COMP:15993"/>
        <dbReference type="Rhea" id="RHEA-COMP:15994"/>
        <dbReference type="ChEBI" id="CHEBI:15378"/>
        <dbReference type="ChEBI" id="CHEBI:17319"/>
        <dbReference type="ChEBI" id="CHEBI:29947"/>
        <dbReference type="ChEBI" id="CHEBI:32722"/>
        <dbReference type="ChEBI" id="CHEBI:57618"/>
        <dbReference type="ChEBI" id="CHEBI:57844"/>
        <dbReference type="ChEBI" id="CHEBI:59789"/>
        <dbReference type="ChEBI" id="CHEBI:140311"/>
    </reaction>
</comment>
<evidence type="ECO:0000256" key="8">
    <source>
        <dbReference type="ARBA" id="ARBA00023002"/>
    </source>
</evidence>
<dbReference type="SUPFAM" id="SSF102114">
    <property type="entry name" value="Radical SAM enzymes"/>
    <property type="match status" value="1"/>
</dbReference>
<accession>A0A9D1ZXK1</accession>
<dbReference type="AlphaFoldDB" id="A0A9D1ZXK1"/>
<evidence type="ECO:0000256" key="4">
    <source>
        <dbReference type="ARBA" id="ARBA00014281"/>
    </source>
</evidence>
<dbReference type="PANTHER" id="PTHR30352">
    <property type="entry name" value="PYRUVATE FORMATE-LYASE-ACTIVATING ENZYME"/>
    <property type="match status" value="1"/>
</dbReference>
<reference evidence="13" key="2">
    <citation type="submission" date="2021-04" db="EMBL/GenBank/DDBJ databases">
        <authorList>
            <person name="Gilroy R."/>
        </authorList>
    </citation>
    <scope>NUCLEOTIDE SEQUENCE</scope>
    <source>
        <strain evidence="13">1345</strain>
    </source>
</reference>
<evidence type="ECO:0000256" key="5">
    <source>
        <dbReference type="ARBA" id="ARBA00022485"/>
    </source>
</evidence>
<dbReference type="Proteomes" id="UP000886750">
    <property type="component" value="Unassembled WGS sequence"/>
</dbReference>
<evidence type="ECO:0000256" key="7">
    <source>
        <dbReference type="ARBA" id="ARBA00022723"/>
    </source>
</evidence>
<dbReference type="NCBIfam" id="TIGR02491">
    <property type="entry name" value="NrdG"/>
    <property type="match status" value="1"/>
</dbReference>
<sequence length="176" mass="19991">MFYANIKKYDVANGVGVRVSLFVSGCTHRCKGCFNAEAWDFSYGKPYTEETEEEILGALDKDYIAGLSLLGGEPFEPQNQRALVPLLRKFRERFPQKDAWCYSGYTFDTDLRPGGRAHCEVTDEMLSLLDILVDGEFVEGLKDLKLRFRGSANQRIIDVPRSLREGAVCLWKDGQY</sequence>
<dbReference type="Pfam" id="PF13353">
    <property type="entry name" value="Fer4_12"/>
    <property type="match status" value="1"/>
</dbReference>
<comment type="cofactor">
    <cofactor evidence="1">
        <name>[4Fe-4S] cluster</name>
        <dbReference type="ChEBI" id="CHEBI:49883"/>
    </cofactor>
</comment>
<evidence type="ECO:0000256" key="6">
    <source>
        <dbReference type="ARBA" id="ARBA00022691"/>
    </source>
</evidence>
<dbReference type="InterPro" id="IPR007197">
    <property type="entry name" value="rSAM"/>
</dbReference>
<keyword evidence="10" id="KW-0411">Iron-sulfur</keyword>